<name>A0A420I2Z9_9PEZI</name>
<dbReference type="PANTHER" id="PTHR42648:SF11">
    <property type="entry name" value="TRANSPOSON TY4-P GAG-POL POLYPROTEIN"/>
    <property type="match status" value="1"/>
</dbReference>
<dbReference type="Proteomes" id="UP000286134">
    <property type="component" value="Unassembled WGS sequence"/>
</dbReference>
<comment type="function">
    <text evidence="1">The aspartyl protease (PR) mediates the proteolytic cleavages of the Gag and Gag-Pol polyproteins after assembly of the VLP.</text>
</comment>
<evidence type="ECO:0000256" key="22">
    <source>
        <dbReference type="SAM" id="MobiDB-lite"/>
    </source>
</evidence>
<reference evidence="24 25" key="1">
    <citation type="journal article" date="2018" name="BMC Genomics">
        <title>Comparative genome analyses reveal sequence features reflecting distinct modes of host-adaptation between dicot and monocot powdery mildew.</title>
        <authorList>
            <person name="Wu Y."/>
            <person name="Ma X."/>
            <person name="Pan Z."/>
            <person name="Kale S.D."/>
            <person name="Song Y."/>
            <person name="King H."/>
            <person name="Zhang Q."/>
            <person name="Presley C."/>
            <person name="Deng X."/>
            <person name="Wei C.I."/>
            <person name="Xiao S."/>
        </authorList>
    </citation>
    <scope>NUCLEOTIDE SEQUENCE [LARGE SCALE GENOMIC DNA]</scope>
    <source>
        <strain evidence="24">UMSG2</strain>
    </source>
</reference>
<evidence type="ECO:0000259" key="23">
    <source>
        <dbReference type="PROSITE" id="PS50994"/>
    </source>
</evidence>
<keyword evidence="8" id="KW-0547">Nucleotide-binding</keyword>
<dbReference type="InterPro" id="IPR054722">
    <property type="entry name" value="PolX-like_BBD"/>
</dbReference>
<evidence type="ECO:0000256" key="12">
    <source>
        <dbReference type="ARBA" id="ARBA00022842"/>
    </source>
</evidence>
<evidence type="ECO:0000256" key="15">
    <source>
        <dbReference type="ARBA" id="ARBA00022918"/>
    </source>
</evidence>
<evidence type="ECO:0000256" key="11">
    <source>
        <dbReference type="ARBA" id="ARBA00022840"/>
    </source>
</evidence>
<dbReference type="GO" id="GO:0008233">
    <property type="term" value="F:peptidase activity"/>
    <property type="evidence" value="ECO:0007669"/>
    <property type="project" value="UniProtKB-KW"/>
</dbReference>
<keyword evidence="13" id="KW-0694">RNA-binding</keyword>
<dbReference type="Pfam" id="PF22936">
    <property type="entry name" value="Pol_BBD"/>
    <property type="match status" value="1"/>
</dbReference>
<evidence type="ECO:0000256" key="6">
    <source>
        <dbReference type="ARBA" id="ARBA00022722"/>
    </source>
</evidence>
<proteinExistence type="predicted"/>
<keyword evidence="14" id="KW-0229">DNA integration</keyword>
<keyword evidence="11" id="KW-0067">ATP-binding</keyword>
<dbReference type="GO" id="GO:0003677">
    <property type="term" value="F:DNA binding"/>
    <property type="evidence" value="ECO:0007669"/>
    <property type="project" value="UniProtKB-KW"/>
</dbReference>
<dbReference type="GO" id="GO:0015074">
    <property type="term" value="P:DNA integration"/>
    <property type="evidence" value="ECO:0007669"/>
    <property type="project" value="UniProtKB-KW"/>
</dbReference>
<feature type="region of interest" description="Disordered" evidence="22">
    <location>
        <begin position="1"/>
        <end position="31"/>
    </location>
</feature>
<keyword evidence="25" id="KW-1185">Reference proteome</keyword>
<sequence>MERDTKSSNTISGLNNDEIHRNPQNRKSLSDKASDYMIQTSSFKKLHLKGELSFILGSAARKHIVCERDYFINFKPCKEVVQWGHAGSMEVIGVGDVYLKFTDNPKLYKLTDCFYVPEIGINIVSQGEIQGNYMTIFSKGKCQIRFGNNIIAHGHDVNNLFYLDIDYLIQPKEALNVRSEAGKIDNQDNYRPTGAGADADANDLPLKIEDMSPICLGMPPEDTSSMMNLSSEVDIRVELPKEISNLSNEKRITYPENLTSNICGPISPVTYDNYRFFITFLDTKTKYLRVKLLRSRDEIKDTHKSRAYQYENNTNSKGARSSALEDNATFTSKRIKTLPETKEATHQSSISYSEESNSVMDDINRKLTNQVRSIIAKSNLPKCLWGDACHTVVYLYNRTPHASLNDQTPYEAKYQKKPDGSPIKRFGLKCLYQNKRNNLKMHDYSASKGFLVGFNSGLFKVYNMAAKKCFWVKDIKIIEK</sequence>
<accession>A0A420I2Z9</accession>
<comment type="catalytic activity">
    <reaction evidence="21">
        <text>DNA(n) + a 2'-deoxyribonucleoside 5'-triphosphate = DNA(n+1) + diphosphate</text>
        <dbReference type="Rhea" id="RHEA:22508"/>
        <dbReference type="Rhea" id="RHEA-COMP:17339"/>
        <dbReference type="Rhea" id="RHEA-COMP:17340"/>
        <dbReference type="ChEBI" id="CHEBI:33019"/>
        <dbReference type="ChEBI" id="CHEBI:61560"/>
        <dbReference type="ChEBI" id="CHEBI:173112"/>
        <dbReference type="EC" id="2.7.7.7"/>
    </reaction>
</comment>
<keyword evidence="2" id="KW-0815">Transposition</keyword>
<evidence type="ECO:0000256" key="16">
    <source>
        <dbReference type="ARBA" id="ARBA00022932"/>
    </source>
</evidence>
<keyword evidence="16" id="KW-0808">Transferase</keyword>
<gene>
    <name evidence="24" type="ORF">OnM2_021067</name>
</gene>
<dbReference type="GO" id="GO:0003723">
    <property type="term" value="F:RNA binding"/>
    <property type="evidence" value="ECO:0007669"/>
    <property type="project" value="UniProtKB-KW"/>
</dbReference>
<keyword evidence="9" id="KW-0255">Endonuclease</keyword>
<comment type="catalytic activity">
    <reaction evidence="20">
        <text>DNA(n) + a 2'-deoxyribonucleoside 5'-triphosphate = DNA(n+1) + diphosphate</text>
        <dbReference type="Rhea" id="RHEA:22508"/>
        <dbReference type="Rhea" id="RHEA-COMP:17339"/>
        <dbReference type="Rhea" id="RHEA-COMP:17340"/>
        <dbReference type="ChEBI" id="CHEBI:33019"/>
        <dbReference type="ChEBI" id="CHEBI:61560"/>
        <dbReference type="ChEBI" id="CHEBI:173112"/>
        <dbReference type="EC" id="2.7.7.49"/>
    </reaction>
</comment>
<keyword evidence="19" id="KW-0233">DNA recombination</keyword>
<dbReference type="GO" id="GO:0003964">
    <property type="term" value="F:RNA-directed DNA polymerase activity"/>
    <property type="evidence" value="ECO:0007669"/>
    <property type="project" value="UniProtKB-KW"/>
</dbReference>
<organism evidence="24 25">
    <name type="scientific">Erysiphe neolycopersici</name>
    <dbReference type="NCBI Taxonomy" id="212602"/>
    <lineage>
        <taxon>Eukaryota</taxon>
        <taxon>Fungi</taxon>
        <taxon>Dikarya</taxon>
        <taxon>Ascomycota</taxon>
        <taxon>Pezizomycotina</taxon>
        <taxon>Leotiomycetes</taxon>
        <taxon>Erysiphales</taxon>
        <taxon>Erysiphaceae</taxon>
        <taxon>Erysiphe</taxon>
    </lineage>
</organism>
<evidence type="ECO:0000256" key="21">
    <source>
        <dbReference type="ARBA" id="ARBA00049244"/>
    </source>
</evidence>
<keyword evidence="16" id="KW-0239">DNA-directed DNA polymerase</keyword>
<keyword evidence="17" id="KW-0917">Virion maturation</keyword>
<dbReference type="GO" id="GO:0004519">
    <property type="term" value="F:endonuclease activity"/>
    <property type="evidence" value="ECO:0007669"/>
    <property type="project" value="UniProtKB-KW"/>
</dbReference>
<dbReference type="GO" id="GO:0005634">
    <property type="term" value="C:nucleus"/>
    <property type="evidence" value="ECO:0007669"/>
    <property type="project" value="UniProtKB-ARBA"/>
</dbReference>
<evidence type="ECO:0000256" key="3">
    <source>
        <dbReference type="ARBA" id="ARBA00022612"/>
    </source>
</evidence>
<evidence type="ECO:0000256" key="14">
    <source>
        <dbReference type="ARBA" id="ARBA00022908"/>
    </source>
</evidence>
<evidence type="ECO:0000256" key="9">
    <source>
        <dbReference type="ARBA" id="ARBA00022759"/>
    </source>
</evidence>
<evidence type="ECO:0000256" key="7">
    <source>
        <dbReference type="ARBA" id="ARBA00022723"/>
    </source>
</evidence>
<evidence type="ECO:0000256" key="10">
    <source>
        <dbReference type="ARBA" id="ARBA00022801"/>
    </source>
</evidence>
<dbReference type="GO" id="GO:0003887">
    <property type="term" value="F:DNA-directed DNA polymerase activity"/>
    <property type="evidence" value="ECO:0007669"/>
    <property type="project" value="UniProtKB-KW"/>
</dbReference>
<evidence type="ECO:0000256" key="18">
    <source>
        <dbReference type="ARBA" id="ARBA00023125"/>
    </source>
</evidence>
<dbReference type="GO" id="GO:0006508">
    <property type="term" value="P:proteolysis"/>
    <property type="evidence" value="ECO:0007669"/>
    <property type="project" value="UniProtKB-KW"/>
</dbReference>
<evidence type="ECO:0000256" key="1">
    <source>
        <dbReference type="ARBA" id="ARBA00002180"/>
    </source>
</evidence>
<dbReference type="PANTHER" id="PTHR42648">
    <property type="entry name" value="TRANSPOSASE, PUTATIVE-RELATED"/>
    <property type="match status" value="1"/>
</dbReference>
<protein>
    <submittedName>
        <fullName evidence="24">Retrovirus-related Pol polyprotein from transposon TNT 1-94</fullName>
    </submittedName>
</protein>
<evidence type="ECO:0000256" key="4">
    <source>
        <dbReference type="ARBA" id="ARBA00022670"/>
    </source>
</evidence>
<evidence type="ECO:0000313" key="25">
    <source>
        <dbReference type="Proteomes" id="UP000286134"/>
    </source>
</evidence>
<dbReference type="Gene3D" id="3.30.420.10">
    <property type="entry name" value="Ribonuclease H-like superfamily/Ribonuclease H"/>
    <property type="match status" value="1"/>
</dbReference>
<dbReference type="InterPro" id="IPR001584">
    <property type="entry name" value="Integrase_cat-core"/>
</dbReference>
<evidence type="ECO:0000256" key="5">
    <source>
        <dbReference type="ARBA" id="ARBA00022695"/>
    </source>
</evidence>
<keyword evidence="12" id="KW-0460">Magnesium</keyword>
<evidence type="ECO:0000256" key="20">
    <source>
        <dbReference type="ARBA" id="ARBA00048173"/>
    </source>
</evidence>
<keyword evidence="10" id="KW-0378">Hydrolase</keyword>
<dbReference type="GO" id="GO:0005524">
    <property type="term" value="F:ATP binding"/>
    <property type="evidence" value="ECO:0007669"/>
    <property type="project" value="UniProtKB-KW"/>
</dbReference>
<dbReference type="STRING" id="212602.A0A420I2Z9"/>
<keyword evidence="4" id="KW-0645">Protease</keyword>
<keyword evidence="7" id="KW-0479">Metal-binding</keyword>
<dbReference type="GO" id="GO:0032196">
    <property type="term" value="P:transposition"/>
    <property type="evidence" value="ECO:0007669"/>
    <property type="project" value="UniProtKB-KW"/>
</dbReference>
<dbReference type="InterPro" id="IPR039537">
    <property type="entry name" value="Retrotran_Ty1/copia-like"/>
</dbReference>
<evidence type="ECO:0000256" key="2">
    <source>
        <dbReference type="ARBA" id="ARBA00022578"/>
    </source>
</evidence>
<evidence type="ECO:0000256" key="13">
    <source>
        <dbReference type="ARBA" id="ARBA00022884"/>
    </source>
</evidence>
<feature type="domain" description="Integrase catalytic" evidence="23">
    <location>
        <begin position="251"/>
        <end position="417"/>
    </location>
</feature>
<evidence type="ECO:0000256" key="19">
    <source>
        <dbReference type="ARBA" id="ARBA00023172"/>
    </source>
</evidence>
<keyword evidence="6" id="KW-0540">Nuclease</keyword>
<keyword evidence="5" id="KW-0548">Nucleotidyltransferase</keyword>
<dbReference type="PROSITE" id="PS50994">
    <property type="entry name" value="INTEGRASE"/>
    <property type="match status" value="1"/>
</dbReference>
<keyword evidence="15" id="KW-0695">RNA-directed DNA polymerase</keyword>
<dbReference type="InterPro" id="IPR036397">
    <property type="entry name" value="RNaseH_sf"/>
</dbReference>
<dbReference type="SUPFAM" id="SSF53098">
    <property type="entry name" value="Ribonuclease H-like"/>
    <property type="match status" value="1"/>
</dbReference>
<dbReference type="InterPro" id="IPR012337">
    <property type="entry name" value="RNaseH-like_sf"/>
</dbReference>
<evidence type="ECO:0000313" key="24">
    <source>
        <dbReference type="EMBL" id="RKF64016.1"/>
    </source>
</evidence>
<evidence type="ECO:0000256" key="17">
    <source>
        <dbReference type="ARBA" id="ARBA00023113"/>
    </source>
</evidence>
<dbReference type="AlphaFoldDB" id="A0A420I2Z9"/>
<keyword evidence="3" id="KW-1188">Viral release from host cell</keyword>
<comment type="caution">
    <text evidence="24">The sequence shown here is derived from an EMBL/GenBank/DDBJ whole genome shotgun (WGS) entry which is preliminary data.</text>
</comment>
<evidence type="ECO:0000256" key="8">
    <source>
        <dbReference type="ARBA" id="ARBA00022741"/>
    </source>
</evidence>
<keyword evidence="18" id="KW-0238">DNA-binding</keyword>
<dbReference type="GO" id="GO:0046872">
    <property type="term" value="F:metal ion binding"/>
    <property type="evidence" value="ECO:0007669"/>
    <property type="project" value="UniProtKB-KW"/>
</dbReference>
<dbReference type="OrthoDB" id="3544839at2759"/>
<dbReference type="GO" id="GO:0006310">
    <property type="term" value="P:DNA recombination"/>
    <property type="evidence" value="ECO:0007669"/>
    <property type="project" value="UniProtKB-KW"/>
</dbReference>
<dbReference type="EMBL" id="MCFK01002188">
    <property type="protein sequence ID" value="RKF64016.1"/>
    <property type="molecule type" value="Genomic_DNA"/>
</dbReference>